<name>A0ABN1YWT2_9MICO</name>
<organism evidence="5 6">
    <name type="scientific">Agrococcus citreus</name>
    <dbReference type="NCBI Taxonomy" id="84643"/>
    <lineage>
        <taxon>Bacteria</taxon>
        <taxon>Bacillati</taxon>
        <taxon>Actinomycetota</taxon>
        <taxon>Actinomycetes</taxon>
        <taxon>Micrococcales</taxon>
        <taxon>Microbacteriaceae</taxon>
        <taxon>Agrococcus</taxon>
    </lineage>
</organism>
<keyword evidence="2" id="KW-0238">DNA-binding</keyword>
<evidence type="ECO:0000256" key="2">
    <source>
        <dbReference type="ARBA" id="ARBA00023125"/>
    </source>
</evidence>
<evidence type="ECO:0000313" key="6">
    <source>
        <dbReference type="Proteomes" id="UP001501266"/>
    </source>
</evidence>
<keyword evidence="6" id="KW-1185">Reference proteome</keyword>
<dbReference type="InterPro" id="IPR002577">
    <property type="entry name" value="HTH_HxlR"/>
</dbReference>
<dbReference type="PANTHER" id="PTHR33204">
    <property type="entry name" value="TRANSCRIPTIONAL REGULATOR, MARR FAMILY"/>
    <property type="match status" value="1"/>
</dbReference>
<evidence type="ECO:0000259" key="4">
    <source>
        <dbReference type="PROSITE" id="PS51118"/>
    </source>
</evidence>
<dbReference type="InterPro" id="IPR011991">
    <property type="entry name" value="ArsR-like_HTH"/>
</dbReference>
<evidence type="ECO:0000256" key="1">
    <source>
        <dbReference type="ARBA" id="ARBA00023015"/>
    </source>
</evidence>
<feature type="domain" description="HTH hxlR-type" evidence="4">
    <location>
        <begin position="8"/>
        <end position="103"/>
    </location>
</feature>
<dbReference type="InterPro" id="IPR036390">
    <property type="entry name" value="WH_DNA-bd_sf"/>
</dbReference>
<sequence>MSGYGQFCPVAKAMELLDERWTLLVIRELLAGSSRFNDLRRGVPHMSPALLSKRLQRLEHAGLVRKRVDGARTAYRLTQSGEELRPIVEGLAAWGVRWIGELGQEDLDPHLLLWDMRRTIDVDAWPRRRTVVAMRFTDVPSSAGRWWLVCRDGDVDLCDFDPGFDVTATVTTRLPVMVRVWRGDRSWAHALRAEELRIDGDADAVARVPEWLGQAVWAGVPRPTEAELAAAREPALAGAASA</sequence>
<dbReference type="CDD" id="cd00090">
    <property type="entry name" value="HTH_ARSR"/>
    <property type="match status" value="1"/>
</dbReference>
<reference evidence="5 6" key="1">
    <citation type="journal article" date="2019" name="Int. J. Syst. Evol. Microbiol.">
        <title>The Global Catalogue of Microorganisms (GCM) 10K type strain sequencing project: providing services to taxonomists for standard genome sequencing and annotation.</title>
        <authorList>
            <consortium name="The Broad Institute Genomics Platform"/>
            <consortium name="The Broad Institute Genome Sequencing Center for Infectious Disease"/>
            <person name="Wu L."/>
            <person name="Ma J."/>
        </authorList>
    </citation>
    <scope>NUCLEOTIDE SEQUENCE [LARGE SCALE GENOMIC DNA]</scope>
    <source>
        <strain evidence="5 6">JCM 12398</strain>
    </source>
</reference>
<dbReference type="Pfam" id="PF01638">
    <property type="entry name" value="HxlR"/>
    <property type="match status" value="1"/>
</dbReference>
<comment type="caution">
    <text evidence="5">The sequence shown here is derived from an EMBL/GenBank/DDBJ whole genome shotgun (WGS) entry which is preliminary data.</text>
</comment>
<dbReference type="InterPro" id="IPR036388">
    <property type="entry name" value="WH-like_DNA-bd_sf"/>
</dbReference>
<dbReference type="InterPro" id="IPR036527">
    <property type="entry name" value="SCP2_sterol-bd_dom_sf"/>
</dbReference>
<evidence type="ECO:0000313" key="5">
    <source>
        <dbReference type="EMBL" id="GAA1424450.1"/>
    </source>
</evidence>
<accession>A0ABN1YWT2</accession>
<dbReference type="EMBL" id="BAAAKK010000005">
    <property type="protein sequence ID" value="GAA1424450.1"/>
    <property type="molecule type" value="Genomic_DNA"/>
</dbReference>
<dbReference type="Proteomes" id="UP001501266">
    <property type="component" value="Unassembled WGS sequence"/>
</dbReference>
<dbReference type="RefSeq" id="WP_343920112.1">
    <property type="nucleotide sequence ID" value="NZ_BAAAKK010000005.1"/>
</dbReference>
<dbReference type="SUPFAM" id="SSF46785">
    <property type="entry name" value="Winged helix' DNA-binding domain"/>
    <property type="match status" value="1"/>
</dbReference>
<gene>
    <name evidence="5" type="ORF">GCM10009640_20700</name>
</gene>
<dbReference type="PANTHER" id="PTHR33204:SF18">
    <property type="entry name" value="TRANSCRIPTIONAL REGULATORY PROTEIN"/>
    <property type="match status" value="1"/>
</dbReference>
<dbReference type="SUPFAM" id="SSF55718">
    <property type="entry name" value="SCP-like"/>
    <property type="match status" value="1"/>
</dbReference>
<evidence type="ECO:0000256" key="3">
    <source>
        <dbReference type="ARBA" id="ARBA00023163"/>
    </source>
</evidence>
<keyword evidence="3" id="KW-0804">Transcription</keyword>
<dbReference type="PROSITE" id="PS51118">
    <property type="entry name" value="HTH_HXLR"/>
    <property type="match status" value="1"/>
</dbReference>
<keyword evidence="1" id="KW-0805">Transcription regulation</keyword>
<proteinExistence type="predicted"/>
<dbReference type="Gene3D" id="1.10.10.10">
    <property type="entry name" value="Winged helix-like DNA-binding domain superfamily/Winged helix DNA-binding domain"/>
    <property type="match status" value="1"/>
</dbReference>
<protein>
    <submittedName>
        <fullName evidence="5">Helix-turn-helix domain-containing protein</fullName>
    </submittedName>
</protein>